<name>A0AAD7S093_9TELE</name>
<proteinExistence type="predicted"/>
<dbReference type="Proteomes" id="UP001221898">
    <property type="component" value="Unassembled WGS sequence"/>
</dbReference>
<comment type="caution">
    <text evidence="2">The sequence shown here is derived from an EMBL/GenBank/DDBJ whole genome shotgun (WGS) entry which is preliminary data.</text>
</comment>
<feature type="region of interest" description="Disordered" evidence="1">
    <location>
        <begin position="84"/>
        <end position="110"/>
    </location>
</feature>
<reference evidence="2" key="1">
    <citation type="journal article" date="2023" name="Science">
        <title>Genome structures resolve the early diversification of teleost fishes.</title>
        <authorList>
            <person name="Parey E."/>
            <person name="Louis A."/>
            <person name="Montfort J."/>
            <person name="Bouchez O."/>
            <person name="Roques C."/>
            <person name="Iampietro C."/>
            <person name="Lluch J."/>
            <person name="Castinel A."/>
            <person name="Donnadieu C."/>
            <person name="Desvignes T."/>
            <person name="Floi Bucao C."/>
            <person name="Jouanno E."/>
            <person name="Wen M."/>
            <person name="Mejri S."/>
            <person name="Dirks R."/>
            <person name="Jansen H."/>
            <person name="Henkel C."/>
            <person name="Chen W.J."/>
            <person name="Zahm M."/>
            <person name="Cabau C."/>
            <person name="Klopp C."/>
            <person name="Thompson A.W."/>
            <person name="Robinson-Rechavi M."/>
            <person name="Braasch I."/>
            <person name="Lecointre G."/>
            <person name="Bobe J."/>
            <person name="Postlethwait J.H."/>
            <person name="Berthelot C."/>
            <person name="Roest Crollius H."/>
            <person name="Guiguen Y."/>
        </authorList>
    </citation>
    <scope>NUCLEOTIDE SEQUENCE</scope>
    <source>
        <strain evidence="2">NC1722</strain>
    </source>
</reference>
<gene>
    <name evidence="2" type="ORF">AAFF_G00060450</name>
</gene>
<keyword evidence="3" id="KW-1185">Reference proteome</keyword>
<evidence type="ECO:0000256" key="1">
    <source>
        <dbReference type="SAM" id="MobiDB-lite"/>
    </source>
</evidence>
<dbReference type="AlphaFoldDB" id="A0AAD7S093"/>
<accession>A0AAD7S093</accession>
<organism evidence="2 3">
    <name type="scientific">Aldrovandia affinis</name>
    <dbReference type="NCBI Taxonomy" id="143900"/>
    <lineage>
        <taxon>Eukaryota</taxon>
        <taxon>Metazoa</taxon>
        <taxon>Chordata</taxon>
        <taxon>Craniata</taxon>
        <taxon>Vertebrata</taxon>
        <taxon>Euteleostomi</taxon>
        <taxon>Actinopterygii</taxon>
        <taxon>Neopterygii</taxon>
        <taxon>Teleostei</taxon>
        <taxon>Notacanthiformes</taxon>
        <taxon>Halosauridae</taxon>
        <taxon>Aldrovandia</taxon>
    </lineage>
</organism>
<feature type="region of interest" description="Disordered" evidence="1">
    <location>
        <begin position="1"/>
        <end position="32"/>
    </location>
</feature>
<evidence type="ECO:0000313" key="2">
    <source>
        <dbReference type="EMBL" id="KAJ8393572.1"/>
    </source>
</evidence>
<dbReference type="EMBL" id="JAINUG010000136">
    <property type="protein sequence ID" value="KAJ8393572.1"/>
    <property type="molecule type" value="Genomic_DNA"/>
</dbReference>
<protein>
    <submittedName>
        <fullName evidence="2">Uncharacterized protein</fullName>
    </submittedName>
</protein>
<evidence type="ECO:0000313" key="3">
    <source>
        <dbReference type="Proteomes" id="UP001221898"/>
    </source>
</evidence>
<sequence>MHQLTYPFPSPRHRGQPGSQAPPTRHELANHASPPVLWRFIPSVPGYREITSAHLSSIVDEPGSWPLRSRDAARGSEIMRRLFANRKTPRDGRARGNKAQSEDDSVLFLS</sequence>